<dbReference type="Gene3D" id="3.30.200.20">
    <property type="entry name" value="Phosphorylase Kinase, domain 1"/>
    <property type="match status" value="1"/>
</dbReference>
<keyword evidence="8 13" id="KW-0067">ATP-binding</keyword>
<evidence type="ECO:0000256" key="8">
    <source>
        <dbReference type="ARBA" id="ARBA00022840"/>
    </source>
</evidence>
<evidence type="ECO:0000259" key="15">
    <source>
        <dbReference type="PROSITE" id="PS50011"/>
    </source>
</evidence>
<dbReference type="SMART" id="SM00220">
    <property type="entry name" value="S_TKc"/>
    <property type="match status" value="1"/>
</dbReference>
<dbReference type="Proteomes" id="UP000653305">
    <property type="component" value="Unassembled WGS sequence"/>
</dbReference>
<evidence type="ECO:0000256" key="4">
    <source>
        <dbReference type="ARBA" id="ARBA00022729"/>
    </source>
</evidence>
<evidence type="ECO:0000313" key="18">
    <source>
        <dbReference type="Proteomes" id="UP000653305"/>
    </source>
</evidence>
<dbReference type="PROSITE" id="PS00010">
    <property type="entry name" value="ASX_HYDROXYL"/>
    <property type="match status" value="1"/>
</dbReference>
<dbReference type="FunFam" id="1.10.510.10:FF:000084">
    <property type="entry name" value="Wall-associated receptor kinase 2"/>
    <property type="match status" value="1"/>
</dbReference>
<accession>A0A830B690</accession>
<dbReference type="SMART" id="SM00181">
    <property type="entry name" value="EGF"/>
    <property type="match status" value="2"/>
</dbReference>
<dbReference type="GO" id="GO:0007166">
    <property type="term" value="P:cell surface receptor signaling pathway"/>
    <property type="evidence" value="ECO:0007669"/>
    <property type="project" value="InterPro"/>
</dbReference>
<organism evidence="17 18">
    <name type="scientific">Phtheirospermum japonicum</name>
    <dbReference type="NCBI Taxonomy" id="374723"/>
    <lineage>
        <taxon>Eukaryota</taxon>
        <taxon>Viridiplantae</taxon>
        <taxon>Streptophyta</taxon>
        <taxon>Embryophyta</taxon>
        <taxon>Tracheophyta</taxon>
        <taxon>Spermatophyta</taxon>
        <taxon>Magnoliopsida</taxon>
        <taxon>eudicotyledons</taxon>
        <taxon>Gunneridae</taxon>
        <taxon>Pentapetalae</taxon>
        <taxon>asterids</taxon>
        <taxon>lamiids</taxon>
        <taxon>Lamiales</taxon>
        <taxon>Orobanchaceae</taxon>
        <taxon>Orobanchaceae incertae sedis</taxon>
        <taxon>Phtheirospermum</taxon>
    </lineage>
</organism>
<dbReference type="SMART" id="SM00179">
    <property type="entry name" value="EGF_CA"/>
    <property type="match status" value="1"/>
</dbReference>
<dbReference type="FunFam" id="2.10.25.10:FF:000038">
    <property type="entry name" value="Fibrillin 2"/>
    <property type="match status" value="1"/>
</dbReference>
<name>A0A830B690_9LAMI</name>
<evidence type="ECO:0000256" key="14">
    <source>
        <dbReference type="RuleBase" id="RU000304"/>
    </source>
</evidence>
<evidence type="ECO:0000256" key="2">
    <source>
        <dbReference type="ARBA" id="ARBA00022536"/>
    </source>
</evidence>
<dbReference type="PROSITE" id="PS50026">
    <property type="entry name" value="EGF_3"/>
    <property type="match status" value="1"/>
</dbReference>
<keyword evidence="7 17" id="KW-0418">Kinase</keyword>
<dbReference type="Pfam" id="PF00069">
    <property type="entry name" value="Pkinase"/>
    <property type="match status" value="1"/>
</dbReference>
<evidence type="ECO:0000256" key="7">
    <source>
        <dbReference type="ARBA" id="ARBA00022777"/>
    </source>
</evidence>
<dbReference type="PROSITE" id="PS50011">
    <property type="entry name" value="PROTEIN_KINASE_DOM"/>
    <property type="match status" value="1"/>
</dbReference>
<feature type="domain" description="EGF-like" evidence="16">
    <location>
        <begin position="117"/>
        <end position="152"/>
    </location>
</feature>
<keyword evidence="6 13" id="KW-0547">Nucleotide-binding</keyword>
<dbReference type="Gene3D" id="1.10.510.10">
    <property type="entry name" value="Transferase(Phosphotransferase) domain 1"/>
    <property type="match status" value="1"/>
</dbReference>
<dbReference type="InterPro" id="IPR008271">
    <property type="entry name" value="Ser/Thr_kinase_AS"/>
</dbReference>
<evidence type="ECO:0000256" key="6">
    <source>
        <dbReference type="ARBA" id="ARBA00022741"/>
    </source>
</evidence>
<keyword evidence="4" id="KW-0732">Signal</keyword>
<evidence type="ECO:0000256" key="3">
    <source>
        <dbReference type="ARBA" id="ARBA00022679"/>
    </source>
</evidence>
<dbReference type="InterPro" id="IPR049883">
    <property type="entry name" value="NOTCH1_EGF-like"/>
</dbReference>
<dbReference type="SUPFAM" id="SSF56112">
    <property type="entry name" value="Protein kinase-like (PK-like)"/>
    <property type="match status" value="1"/>
</dbReference>
<dbReference type="PROSITE" id="PS00108">
    <property type="entry name" value="PROTEIN_KINASE_ST"/>
    <property type="match status" value="1"/>
</dbReference>
<feature type="binding site" evidence="13">
    <location>
        <position position="209"/>
    </location>
    <ligand>
        <name>ATP</name>
        <dbReference type="ChEBI" id="CHEBI:30616"/>
    </ligand>
</feature>
<gene>
    <name evidence="17" type="ORF">PHJA_000271500</name>
</gene>
<dbReference type="PANTHER" id="PTHR27005:SF283">
    <property type="entry name" value="OS02G0633066 PROTEIN"/>
    <property type="match status" value="1"/>
</dbReference>
<keyword evidence="18" id="KW-1185">Reference proteome</keyword>
<dbReference type="PANTHER" id="PTHR27005">
    <property type="entry name" value="WALL-ASSOCIATED RECEPTOR KINASE-LIKE 21"/>
    <property type="match status" value="1"/>
</dbReference>
<feature type="domain" description="Protein kinase" evidence="15">
    <location>
        <begin position="12"/>
        <end position="425"/>
    </location>
</feature>
<keyword evidence="1 14" id="KW-0723">Serine/threonine-protein kinase</keyword>
<evidence type="ECO:0000256" key="5">
    <source>
        <dbReference type="ARBA" id="ARBA00022737"/>
    </source>
</evidence>
<dbReference type="PROSITE" id="PS01187">
    <property type="entry name" value="EGF_CA"/>
    <property type="match status" value="1"/>
</dbReference>
<comment type="catalytic activity">
    <reaction evidence="10">
        <text>L-seryl-[protein] + ATP = O-phospho-L-seryl-[protein] + ADP + H(+)</text>
        <dbReference type="Rhea" id="RHEA:17989"/>
        <dbReference type="Rhea" id="RHEA-COMP:9863"/>
        <dbReference type="Rhea" id="RHEA-COMP:11604"/>
        <dbReference type="ChEBI" id="CHEBI:15378"/>
        <dbReference type="ChEBI" id="CHEBI:29999"/>
        <dbReference type="ChEBI" id="CHEBI:30616"/>
        <dbReference type="ChEBI" id="CHEBI:83421"/>
        <dbReference type="ChEBI" id="CHEBI:456216"/>
    </reaction>
</comment>
<keyword evidence="17" id="KW-0675">Receptor</keyword>
<dbReference type="GO" id="GO:0005509">
    <property type="term" value="F:calcium ion binding"/>
    <property type="evidence" value="ECO:0007669"/>
    <property type="project" value="InterPro"/>
</dbReference>
<dbReference type="InterPro" id="IPR018097">
    <property type="entry name" value="EGF_Ca-bd_CS"/>
</dbReference>
<evidence type="ECO:0000256" key="13">
    <source>
        <dbReference type="PROSITE-ProRule" id="PRU10141"/>
    </source>
</evidence>
<keyword evidence="3" id="KW-0808">Transferase</keyword>
<dbReference type="InterPro" id="IPR000152">
    <property type="entry name" value="EGF-type_Asp/Asn_hydroxyl_site"/>
</dbReference>
<dbReference type="Gene3D" id="2.10.25.10">
    <property type="entry name" value="Laminin"/>
    <property type="match status" value="2"/>
</dbReference>
<dbReference type="InterPro" id="IPR009030">
    <property type="entry name" value="Growth_fac_rcpt_cys_sf"/>
</dbReference>
<dbReference type="InterPro" id="IPR000719">
    <property type="entry name" value="Prot_kinase_dom"/>
</dbReference>
<keyword evidence="2 12" id="KW-0245">EGF-like domain</keyword>
<evidence type="ECO:0000256" key="11">
    <source>
        <dbReference type="ARBA" id="ARBA00047951"/>
    </source>
</evidence>
<dbReference type="InterPro" id="IPR011009">
    <property type="entry name" value="Kinase-like_dom_sf"/>
</dbReference>
<dbReference type="InterPro" id="IPR001881">
    <property type="entry name" value="EGF-like_Ca-bd_dom"/>
</dbReference>
<evidence type="ECO:0000256" key="1">
    <source>
        <dbReference type="ARBA" id="ARBA00022527"/>
    </source>
</evidence>
<evidence type="ECO:0000259" key="16">
    <source>
        <dbReference type="PROSITE" id="PS50026"/>
    </source>
</evidence>
<dbReference type="InterPro" id="IPR000742">
    <property type="entry name" value="EGF"/>
</dbReference>
<dbReference type="Pfam" id="PF07645">
    <property type="entry name" value="EGF_CA"/>
    <property type="match status" value="1"/>
</dbReference>
<dbReference type="GO" id="GO:0005886">
    <property type="term" value="C:plasma membrane"/>
    <property type="evidence" value="ECO:0007669"/>
    <property type="project" value="TreeGrafter"/>
</dbReference>
<dbReference type="GO" id="GO:0004674">
    <property type="term" value="F:protein serine/threonine kinase activity"/>
    <property type="evidence" value="ECO:0007669"/>
    <property type="project" value="UniProtKB-KW"/>
</dbReference>
<dbReference type="InterPro" id="IPR017441">
    <property type="entry name" value="Protein_kinase_ATP_BS"/>
</dbReference>
<comment type="caution">
    <text evidence="12">Lacks conserved residue(s) required for the propagation of feature annotation.</text>
</comment>
<comment type="similarity">
    <text evidence="14">Belongs to the protein kinase superfamily.</text>
</comment>
<sequence length="470" mass="51690">MGGTFFTVNSTANKFTIIGCDAYGYFFGDRLNHTYKSQTGCMAMCGALDDMVEGNCTVIDWAIGYETCEEARLDASSYACKAVNATCLNKHSNGYGYRCYCQEGYQGNPYLTNGCQDVNECEDQNLNDCMDKYCVNTPGSFNCTCPEGYHGDGKKDGKGKGCIPDDQSLVYKLAKATDNFNNNRIIGKGGFGTVYKGSLGNKITVAIKKPIAVDTEQKEQFINELMHVHNKAKASSLSWDMRLKIASETAGVLWYLHSSASTPIIHRDVKSANILLDGTHTAKVSDFGSSKLVPWDQTHVATMVQGTLGYLDPEYMQTNQLTEKSDVYSFGVVLIELLTGKMVLRCDGPEEERSLAKLFLSVMKQNRLFEILDDNVASEENKERVMKVAELARSCLNVKGDDRPSMKEVAMELEGLRVGVKHSWVQSENNAEDMDFSIGDGFSSITNSYGLSIGFDSLNDATTLPVDGGR</sequence>
<dbReference type="OrthoDB" id="4062651at2759"/>
<keyword evidence="9" id="KW-1015">Disulfide bond</keyword>
<dbReference type="PROSITE" id="PS00107">
    <property type="entry name" value="PROTEIN_KINASE_ATP"/>
    <property type="match status" value="1"/>
</dbReference>
<dbReference type="EMBL" id="BMAC01000028">
    <property type="protein sequence ID" value="GFP81282.1"/>
    <property type="molecule type" value="Genomic_DNA"/>
</dbReference>
<reference evidence="17" key="1">
    <citation type="submission" date="2020-07" db="EMBL/GenBank/DDBJ databases">
        <title>Ethylene signaling mediates host invasion by parasitic plants.</title>
        <authorList>
            <person name="Yoshida S."/>
        </authorList>
    </citation>
    <scope>NUCLEOTIDE SEQUENCE</scope>
    <source>
        <strain evidence="17">Okayama</strain>
    </source>
</reference>
<protein>
    <submittedName>
        <fullName evidence="17">Wall-associated receptor kinase 4</fullName>
    </submittedName>
</protein>
<dbReference type="CDD" id="cd00054">
    <property type="entry name" value="EGF_CA"/>
    <property type="match status" value="1"/>
</dbReference>
<proteinExistence type="inferred from homology"/>
<dbReference type="SUPFAM" id="SSF57184">
    <property type="entry name" value="Growth factor receptor domain"/>
    <property type="match status" value="1"/>
</dbReference>
<dbReference type="GO" id="GO:0005524">
    <property type="term" value="F:ATP binding"/>
    <property type="evidence" value="ECO:0007669"/>
    <property type="project" value="UniProtKB-UniRule"/>
</dbReference>
<keyword evidence="5" id="KW-0677">Repeat</keyword>
<comment type="catalytic activity">
    <reaction evidence="11">
        <text>L-threonyl-[protein] + ATP = O-phospho-L-threonyl-[protein] + ADP + H(+)</text>
        <dbReference type="Rhea" id="RHEA:46608"/>
        <dbReference type="Rhea" id="RHEA-COMP:11060"/>
        <dbReference type="Rhea" id="RHEA-COMP:11605"/>
        <dbReference type="ChEBI" id="CHEBI:15378"/>
        <dbReference type="ChEBI" id="CHEBI:30013"/>
        <dbReference type="ChEBI" id="CHEBI:30616"/>
        <dbReference type="ChEBI" id="CHEBI:61977"/>
        <dbReference type="ChEBI" id="CHEBI:456216"/>
    </reaction>
</comment>
<evidence type="ECO:0000256" key="9">
    <source>
        <dbReference type="ARBA" id="ARBA00023157"/>
    </source>
</evidence>
<dbReference type="InterPro" id="IPR045274">
    <property type="entry name" value="WAK-like"/>
</dbReference>
<evidence type="ECO:0000256" key="12">
    <source>
        <dbReference type="PROSITE-ProRule" id="PRU00076"/>
    </source>
</evidence>
<comment type="caution">
    <text evidence="17">The sequence shown here is derived from an EMBL/GenBank/DDBJ whole genome shotgun (WGS) entry which is preliminary data.</text>
</comment>
<dbReference type="AlphaFoldDB" id="A0A830B690"/>
<evidence type="ECO:0000256" key="10">
    <source>
        <dbReference type="ARBA" id="ARBA00047558"/>
    </source>
</evidence>
<evidence type="ECO:0000313" key="17">
    <source>
        <dbReference type="EMBL" id="GFP81282.1"/>
    </source>
</evidence>